<keyword evidence="1" id="KW-0472">Membrane</keyword>
<keyword evidence="1" id="KW-1133">Transmembrane helix</keyword>
<sequence>MYEVDLEHVDYGFNVSSNASLETNHTIYDVIEEYQFTQLLYVTLPICIGVLIIFVSLYCLLNVIDYWKICTTEYEE</sequence>
<gene>
    <name evidence="2" type="ORF">NEZAVI_LOCUS15593</name>
</gene>
<dbReference type="EMBL" id="OV725083">
    <property type="protein sequence ID" value="CAH1407983.1"/>
    <property type="molecule type" value="Genomic_DNA"/>
</dbReference>
<keyword evidence="1" id="KW-0812">Transmembrane</keyword>
<dbReference type="AlphaFoldDB" id="A0A9P0MZC7"/>
<feature type="transmembrane region" description="Helical" evidence="1">
    <location>
        <begin position="39"/>
        <end position="61"/>
    </location>
</feature>
<keyword evidence="3" id="KW-1185">Reference proteome</keyword>
<evidence type="ECO:0000313" key="2">
    <source>
        <dbReference type="EMBL" id="CAH1407983.1"/>
    </source>
</evidence>
<evidence type="ECO:0000256" key="1">
    <source>
        <dbReference type="SAM" id="Phobius"/>
    </source>
</evidence>
<organism evidence="2 3">
    <name type="scientific">Nezara viridula</name>
    <name type="common">Southern green stink bug</name>
    <name type="synonym">Cimex viridulus</name>
    <dbReference type="NCBI Taxonomy" id="85310"/>
    <lineage>
        <taxon>Eukaryota</taxon>
        <taxon>Metazoa</taxon>
        <taxon>Ecdysozoa</taxon>
        <taxon>Arthropoda</taxon>
        <taxon>Hexapoda</taxon>
        <taxon>Insecta</taxon>
        <taxon>Pterygota</taxon>
        <taxon>Neoptera</taxon>
        <taxon>Paraneoptera</taxon>
        <taxon>Hemiptera</taxon>
        <taxon>Heteroptera</taxon>
        <taxon>Panheteroptera</taxon>
        <taxon>Pentatomomorpha</taxon>
        <taxon>Pentatomoidea</taxon>
        <taxon>Pentatomidae</taxon>
        <taxon>Pentatominae</taxon>
        <taxon>Nezara</taxon>
    </lineage>
</organism>
<evidence type="ECO:0000313" key="3">
    <source>
        <dbReference type="Proteomes" id="UP001152798"/>
    </source>
</evidence>
<proteinExistence type="predicted"/>
<protein>
    <submittedName>
        <fullName evidence="2">Uncharacterized protein</fullName>
    </submittedName>
</protein>
<reference evidence="2" key="1">
    <citation type="submission" date="2022-01" db="EMBL/GenBank/DDBJ databases">
        <authorList>
            <person name="King R."/>
        </authorList>
    </citation>
    <scope>NUCLEOTIDE SEQUENCE</scope>
</reference>
<dbReference type="Proteomes" id="UP001152798">
    <property type="component" value="Chromosome 7"/>
</dbReference>
<accession>A0A9P0MZC7</accession>
<name>A0A9P0MZC7_NEZVI</name>